<keyword evidence="2" id="KW-1185">Reference proteome</keyword>
<evidence type="ECO:0000313" key="2">
    <source>
        <dbReference type="Proteomes" id="UP001058003"/>
    </source>
</evidence>
<gene>
    <name evidence="1" type="ORF">Daura_27085</name>
</gene>
<name>A0A9Q9I8T4_9ACTN</name>
<organism evidence="1 2">
    <name type="scientific">Dactylosporangium aurantiacum</name>
    <dbReference type="NCBI Taxonomy" id="35754"/>
    <lineage>
        <taxon>Bacteria</taxon>
        <taxon>Bacillati</taxon>
        <taxon>Actinomycetota</taxon>
        <taxon>Actinomycetes</taxon>
        <taxon>Micromonosporales</taxon>
        <taxon>Micromonosporaceae</taxon>
        <taxon>Dactylosporangium</taxon>
    </lineage>
</organism>
<dbReference type="Proteomes" id="UP001058003">
    <property type="component" value="Chromosome"/>
</dbReference>
<dbReference type="EMBL" id="CP073767">
    <property type="protein sequence ID" value="UWZ50496.1"/>
    <property type="molecule type" value="Genomic_DNA"/>
</dbReference>
<sequence length="205" mass="21663">MDPLQLYRTELQALVGGETLRAAVHCQRAFGSDRLERSPDEMERLIGFLPGGLRDSALAALRAEPRPEKAWERVVGVLVGADSVIRFDVDQALGGVAAAGHVGSCAARLAEGIRDASMVHCVVTDRRLLFASMDLDPVGFTPLAQLPIGTVLRARREGKLLQRGRVVVDFVDLSELALMTGVFGTGGADVLVAALGGAAKPAPGR</sequence>
<accession>A0A9Q9I8T4</accession>
<evidence type="ECO:0000313" key="1">
    <source>
        <dbReference type="EMBL" id="UWZ50496.1"/>
    </source>
</evidence>
<proteinExistence type="predicted"/>
<dbReference type="AlphaFoldDB" id="A0A9Q9I8T4"/>
<dbReference type="RefSeq" id="WP_033357373.1">
    <property type="nucleotide sequence ID" value="NZ_CP073767.1"/>
</dbReference>
<reference evidence="1" key="1">
    <citation type="submission" date="2021-04" db="EMBL/GenBank/DDBJ databases">
        <title>Dactylosporangium aurantiacum NRRL B-8018 full assembly.</title>
        <authorList>
            <person name="Hartkoorn R.C."/>
            <person name="Beaudoing E."/>
            <person name="Hot D."/>
        </authorList>
    </citation>
    <scope>NUCLEOTIDE SEQUENCE</scope>
    <source>
        <strain evidence="1">NRRL B-8018</strain>
    </source>
</reference>
<dbReference type="KEGG" id="daur:Daura_27085"/>
<protein>
    <submittedName>
        <fullName evidence="1">Uncharacterized protein</fullName>
    </submittedName>
</protein>